<dbReference type="Proteomes" id="UP000198733">
    <property type="component" value="Unassembled WGS sequence"/>
</dbReference>
<evidence type="ECO:0000313" key="2">
    <source>
        <dbReference type="Proteomes" id="UP000198733"/>
    </source>
</evidence>
<keyword evidence="2" id="KW-1185">Reference proteome</keyword>
<accession>A0A1H9IGF0</accession>
<dbReference type="InterPro" id="IPR019593">
    <property type="entry name" value="Spore_coat_protein_Z/Y"/>
</dbReference>
<keyword evidence="1" id="KW-0946">Virion</keyword>
<dbReference type="Pfam" id="PF10612">
    <property type="entry name" value="Spore-coat_CotZ"/>
    <property type="match status" value="1"/>
</dbReference>
<gene>
    <name evidence="1" type="ORF">SAMN05216232_3197</name>
</gene>
<name>A0A1H9IGF0_9BACI</name>
<dbReference type="EMBL" id="FOEH01000005">
    <property type="protein sequence ID" value="SEQ73680.1"/>
    <property type="molecule type" value="Genomic_DNA"/>
</dbReference>
<keyword evidence="1" id="KW-0167">Capsid protein</keyword>
<sequence>MSCNRGSVGGVSNGDGFENCVCDVISDIIAAQDEVANNGDGCCSTSCERSIDRLLSPTTGNGNGFTTVPFILYCKGDCKPFIGTGVTQEPRDSGFDFDCVESPILRAKKFVDDEECCVKLELLEVVNPGSNPVSGGDTVCEFFRGEGVGAARNLRASGVCITVDLDCFCAITCLDPITPVPAP</sequence>
<reference evidence="1 2" key="1">
    <citation type="submission" date="2016-10" db="EMBL/GenBank/DDBJ databases">
        <authorList>
            <person name="Varghese N."/>
            <person name="Submissions S."/>
        </authorList>
    </citation>
    <scope>NUCLEOTIDE SEQUENCE [LARGE SCALE GENOMIC DNA]</scope>
    <source>
        <strain evidence="1 2">CGMCC 1.7734</strain>
    </source>
</reference>
<dbReference type="RefSeq" id="WP_092505477.1">
    <property type="nucleotide sequence ID" value="NZ_FOEH01000005.1"/>
</dbReference>
<comment type="caution">
    <text evidence="1">The sequence shown here is derived from an EMBL/GenBank/DDBJ whole genome shotgun (WGS) entry which is preliminary data.</text>
</comment>
<proteinExistence type="predicted"/>
<organism evidence="1 2">
    <name type="scientific">Virgibacillus subterraneus</name>
    <dbReference type="NCBI Taxonomy" id="621109"/>
    <lineage>
        <taxon>Bacteria</taxon>
        <taxon>Bacillati</taxon>
        <taxon>Bacillota</taxon>
        <taxon>Bacilli</taxon>
        <taxon>Bacillales</taxon>
        <taxon>Bacillaceae</taxon>
        <taxon>Virgibacillus</taxon>
    </lineage>
</organism>
<evidence type="ECO:0000313" key="1">
    <source>
        <dbReference type="EMBL" id="SEQ73680.1"/>
    </source>
</evidence>
<protein>
    <submittedName>
        <fullName evidence="1">Spore coat protein Z</fullName>
    </submittedName>
</protein>